<dbReference type="InterPro" id="IPR036866">
    <property type="entry name" value="RibonucZ/Hydroxyglut_hydro"/>
</dbReference>
<sequence length="372" mass="40826">MQPDVEARLRFTTGGVAQSRSSGTPARYVSVLYRCRACSTYVAGLTLSYVGCDRQHIPRVRLTTDLQEIPVDLDNRSHAPAPVIRATAFVGRWPKIPWPDIPDATFPPTTATLISGPTEAVLIDAMYLKADVQDLGDLIERTGKTLTTIYITHAHADHYAGLGPLLERFPSARCVAMPHVVEAMREGMELHNQQWEALFGDTYVIPGPLPEPMEGRTLFVDGSPVEIIEVKQADIHPTSIVHVPEAGVVVAGDSVYNEIYPMLGLSTPEEWSNWLETVALVESLNPRMIVAGHRRPDGDDHAVQTMIAQTRAYIQDFAAAYEVAKNAEDLVAIMTAKYPHHGNLWSLQFSAGSVFQFRETGATASDDVPVTS</sequence>
<dbReference type="PANTHER" id="PTHR42951">
    <property type="entry name" value="METALLO-BETA-LACTAMASE DOMAIN-CONTAINING"/>
    <property type="match status" value="1"/>
</dbReference>
<dbReference type="SMART" id="SM00849">
    <property type="entry name" value="Lactamase_B"/>
    <property type="match status" value="1"/>
</dbReference>
<proteinExistence type="predicted"/>
<dbReference type="AlphaFoldDB" id="A0A2T8F646"/>
<reference evidence="2 3" key="1">
    <citation type="submission" date="2018-04" db="EMBL/GenBank/DDBJ databases">
        <title>Genome of Nocardioides gansuensis WSJ-1.</title>
        <authorList>
            <person name="Wu S."/>
            <person name="Wang G."/>
        </authorList>
    </citation>
    <scope>NUCLEOTIDE SEQUENCE [LARGE SCALE GENOMIC DNA]</scope>
    <source>
        <strain evidence="2 3">WSJ-1</strain>
    </source>
</reference>
<dbReference type="InterPro" id="IPR001279">
    <property type="entry name" value="Metallo-B-lactamas"/>
</dbReference>
<organism evidence="2 3">
    <name type="scientific">Nocardioides gansuensis</name>
    <dbReference type="NCBI Taxonomy" id="2138300"/>
    <lineage>
        <taxon>Bacteria</taxon>
        <taxon>Bacillati</taxon>
        <taxon>Actinomycetota</taxon>
        <taxon>Actinomycetes</taxon>
        <taxon>Propionibacteriales</taxon>
        <taxon>Nocardioidaceae</taxon>
        <taxon>Nocardioides</taxon>
    </lineage>
</organism>
<dbReference type="CDD" id="cd07739">
    <property type="entry name" value="metallo-hydrolase-like_MBL-fold"/>
    <property type="match status" value="1"/>
</dbReference>
<comment type="caution">
    <text evidence="2">The sequence shown here is derived from an EMBL/GenBank/DDBJ whole genome shotgun (WGS) entry which is preliminary data.</text>
</comment>
<dbReference type="Proteomes" id="UP000246018">
    <property type="component" value="Unassembled WGS sequence"/>
</dbReference>
<dbReference type="GO" id="GO:0016787">
    <property type="term" value="F:hydrolase activity"/>
    <property type="evidence" value="ECO:0007669"/>
    <property type="project" value="UniProtKB-KW"/>
</dbReference>
<dbReference type="PANTHER" id="PTHR42951:SF14">
    <property type="entry name" value="METALLO-BETA-LACTAMASE SUPERFAMILY PROTEIN"/>
    <property type="match status" value="1"/>
</dbReference>
<accession>A0A2T8F646</accession>
<dbReference type="SUPFAM" id="SSF56281">
    <property type="entry name" value="Metallo-hydrolase/oxidoreductase"/>
    <property type="match status" value="1"/>
</dbReference>
<evidence type="ECO:0000259" key="1">
    <source>
        <dbReference type="SMART" id="SM00849"/>
    </source>
</evidence>
<dbReference type="Gene3D" id="3.60.15.10">
    <property type="entry name" value="Ribonuclease Z/Hydroxyacylglutathione hydrolase-like"/>
    <property type="match status" value="1"/>
</dbReference>
<feature type="domain" description="Metallo-beta-lactamase" evidence="1">
    <location>
        <begin position="108"/>
        <end position="293"/>
    </location>
</feature>
<keyword evidence="2" id="KW-0378">Hydrolase</keyword>
<protein>
    <submittedName>
        <fullName evidence="2">MBL fold metallo-hydrolase</fullName>
    </submittedName>
</protein>
<dbReference type="EMBL" id="QDGZ01000009">
    <property type="protein sequence ID" value="PVG81186.1"/>
    <property type="molecule type" value="Genomic_DNA"/>
</dbReference>
<evidence type="ECO:0000313" key="2">
    <source>
        <dbReference type="EMBL" id="PVG81186.1"/>
    </source>
</evidence>
<dbReference type="OrthoDB" id="2273115at2"/>
<gene>
    <name evidence="2" type="ORF">DDE18_18715</name>
</gene>
<dbReference type="InterPro" id="IPR050855">
    <property type="entry name" value="NDM-1-like"/>
</dbReference>
<name>A0A2T8F646_9ACTN</name>
<evidence type="ECO:0000313" key="3">
    <source>
        <dbReference type="Proteomes" id="UP000246018"/>
    </source>
</evidence>
<keyword evidence="3" id="KW-1185">Reference proteome</keyword>
<dbReference type="Pfam" id="PF00753">
    <property type="entry name" value="Lactamase_B"/>
    <property type="match status" value="1"/>
</dbReference>